<evidence type="ECO:0000259" key="1">
    <source>
        <dbReference type="PROSITE" id="PS51186"/>
    </source>
</evidence>
<dbReference type="Proteomes" id="UP001303532">
    <property type="component" value="Chromosome"/>
</dbReference>
<evidence type="ECO:0000313" key="3">
    <source>
        <dbReference type="Proteomes" id="UP001303532"/>
    </source>
</evidence>
<dbReference type="InterPro" id="IPR000182">
    <property type="entry name" value="GNAT_dom"/>
</dbReference>
<keyword evidence="3" id="KW-1185">Reference proteome</keyword>
<dbReference type="EMBL" id="CP116341">
    <property type="protein sequence ID" value="WOV84285.1"/>
    <property type="molecule type" value="Genomic_DNA"/>
</dbReference>
<reference evidence="2 3" key="1">
    <citation type="submission" date="2023-01" db="EMBL/GenBank/DDBJ databases">
        <title>Sporosarcina sp. nov., isolated from Korean tranditional fermented seafood 'Jeotgal'.</title>
        <authorList>
            <person name="Yang A.-I."/>
        </authorList>
    </citation>
    <scope>NUCLEOTIDE SEQUENCE [LARGE SCALE GENOMIC DNA]</scope>
    <source>
        <strain evidence="2 3">B2O-1</strain>
    </source>
</reference>
<gene>
    <name evidence="2" type="ORF">PGH26_15690</name>
</gene>
<dbReference type="RefSeq" id="WP_323691943.1">
    <property type="nucleotide sequence ID" value="NZ_CP116341.1"/>
</dbReference>
<dbReference type="Pfam" id="PF00583">
    <property type="entry name" value="Acetyltransf_1"/>
    <property type="match status" value="1"/>
</dbReference>
<dbReference type="GO" id="GO:0016746">
    <property type="term" value="F:acyltransferase activity"/>
    <property type="evidence" value="ECO:0007669"/>
    <property type="project" value="UniProtKB-KW"/>
</dbReference>
<protein>
    <submittedName>
        <fullName evidence="2">GNAT family N-acetyltransferase</fullName>
        <ecNumber evidence="2">2.3.1.-</ecNumber>
    </submittedName>
</protein>
<proteinExistence type="predicted"/>
<evidence type="ECO:0000313" key="2">
    <source>
        <dbReference type="EMBL" id="WOV84285.1"/>
    </source>
</evidence>
<dbReference type="Pfam" id="PF18467">
    <property type="entry name" value="DUF5613"/>
    <property type="match status" value="1"/>
</dbReference>
<dbReference type="EC" id="2.3.1.-" evidence="2"/>
<keyword evidence="2" id="KW-0012">Acyltransferase</keyword>
<accession>A0ABZ0KVJ6</accession>
<dbReference type="InterPro" id="IPR016181">
    <property type="entry name" value="Acyl_CoA_acyltransferase"/>
</dbReference>
<organism evidence="2 3">
    <name type="scientific">Sporosarcina jeotgali</name>
    <dbReference type="NCBI Taxonomy" id="3020056"/>
    <lineage>
        <taxon>Bacteria</taxon>
        <taxon>Bacillati</taxon>
        <taxon>Bacillota</taxon>
        <taxon>Bacilli</taxon>
        <taxon>Bacillales</taxon>
        <taxon>Caryophanaceae</taxon>
        <taxon>Sporosarcina</taxon>
    </lineage>
</organism>
<dbReference type="Gene3D" id="3.40.630.30">
    <property type="match status" value="1"/>
</dbReference>
<name>A0ABZ0KVJ6_9BACL</name>
<dbReference type="InterPro" id="IPR040549">
    <property type="entry name" value="DUF5613"/>
</dbReference>
<sequence length="249" mass="28971">MNPVTFEDIYNAGIVASSSETYIHYHLPDMPLYYDSNYIAFKRMPTIREFQKAEQALKVYHTARDQHHLKFTFPQDEPISKEVNAYLNRNDYDTGFLELYVLNPKDFPDVPPSSGIQVSPVTESNLEDFLHLQQTIDEQFGKEFAVQKRLQHKKNFFDPHVVQLVAAFDDELAGSVDLIVNEQTVEIDGLHVLEKMRHKGIGSQLQRWLMEQYPDKLVILVADGEDTPKEMYLRQNYKFAGYQYETVKA</sequence>
<keyword evidence="2" id="KW-0808">Transferase</keyword>
<dbReference type="PROSITE" id="PS51186">
    <property type="entry name" value="GNAT"/>
    <property type="match status" value="1"/>
</dbReference>
<dbReference type="CDD" id="cd04301">
    <property type="entry name" value="NAT_SF"/>
    <property type="match status" value="1"/>
</dbReference>
<dbReference type="SUPFAM" id="SSF55729">
    <property type="entry name" value="Acyl-CoA N-acyltransferases (Nat)"/>
    <property type="match status" value="1"/>
</dbReference>
<feature type="domain" description="N-acetyltransferase" evidence="1">
    <location>
        <begin position="116"/>
        <end position="249"/>
    </location>
</feature>